<dbReference type="SUPFAM" id="SSF56436">
    <property type="entry name" value="C-type lectin-like"/>
    <property type="match status" value="1"/>
</dbReference>
<evidence type="ECO:0000313" key="3">
    <source>
        <dbReference type="Proteomes" id="UP000315724"/>
    </source>
</evidence>
<feature type="domain" description="Sulfatase-modifying factor enzyme-like" evidence="1">
    <location>
        <begin position="69"/>
        <end position="282"/>
    </location>
</feature>
<dbReference type="PANTHER" id="PTHR23150:SF19">
    <property type="entry name" value="FORMYLGLYCINE-GENERATING ENZYME"/>
    <property type="match status" value="1"/>
</dbReference>
<gene>
    <name evidence="2" type="ORF">Mal48_36520</name>
</gene>
<dbReference type="PANTHER" id="PTHR23150">
    <property type="entry name" value="SULFATASE MODIFYING FACTOR 1, 2"/>
    <property type="match status" value="1"/>
</dbReference>
<dbReference type="InterPro" id="IPR051043">
    <property type="entry name" value="Sulfatase_Mod_Factor_Kinase"/>
</dbReference>
<dbReference type="RefSeq" id="WP_145202262.1">
    <property type="nucleotide sequence ID" value="NZ_CP036267.1"/>
</dbReference>
<reference evidence="2 3" key="1">
    <citation type="submission" date="2019-02" db="EMBL/GenBank/DDBJ databases">
        <title>Deep-cultivation of Planctomycetes and their phenomic and genomic characterization uncovers novel biology.</title>
        <authorList>
            <person name="Wiegand S."/>
            <person name="Jogler M."/>
            <person name="Boedeker C."/>
            <person name="Pinto D."/>
            <person name="Vollmers J."/>
            <person name="Rivas-Marin E."/>
            <person name="Kohn T."/>
            <person name="Peeters S.H."/>
            <person name="Heuer A."/>
            <person name="Rast P."/>
            <person name="Oberbeckmann S."/>
            <person name="Bunk B."/>
            <person name="Jeske O."/>
            <person name="Meyerdierks A."/>
            <person name="Storesund J.E."/>
            <person name="Kallscheuer N."/>
            <person name="Luecker S."/>
            <person name="Lage O.M."/>
            <person name="Pohl T."/>
            <person name="Merkel B.J."/>
            <person name="Hornburger P."/>
            <person name="Mueller R.-W."/>
            <person name="Bruemmer F."/>
            <person name="Labrenz M."/>
            <person name="Spormann A.M."/>
            <person name="Op den Camp H."/>
            <person name="Overmann J."/>
            <person name="Amann R."/>
            <person name="Jetten M.S.M."/>
            <person name="Mascher T."/>
            <person name="Medema M.H."/>
            <person name="Devos D.P."/>
            <person name="Kaster A.-K."/>
            <person name="Ovreas L."/>
            <person name="Rohde M."/>
            <person name="Galperin M.Y."/>
            <person name="Jogler C."/>
        </authorList>
    </citation>
    <scope>NUCLEOTIDE SEQUENCE [LARGE SCALE GENOMIC DNA]</scope>
    <source>
        <strain evidence="2 3">Mal48</strain>
    </source>
</reference>
<evidence type="ECO:0000259" key="1">
    <source>
        <dbReference type="Pfam" id="PF03781"/>
    </source>
</evidence>
<dbReference type="KEGG" id="tpol:Mal48_36520"/>
<dbReference type="Proteomes" id="UP000315724">
    <property type="component" value="Chromosome"/>
</dbReference>
<protein>
    <submittedName>
        <fullName evidence="2">Formylglycine-generating sulfatase enzyme</fullName>
    </submittedName>
</protein>
<dbReference type="AlphaFoldDB" id="A0A517QRZ7"/>
<organism evidence="2 3">
    <name type="scientific">Thalassoglobus polymorphus</name>
    <dbReference type="NCBI Taxonomy" id="2527994"/>
    <lineage>
        <taxon>Bacteria</taxon>
        <taxon>Pseudomonadati</taxon>
        <taxon>Planctomycetota</taxon>
        <taxon>Planctomycetia</taxon>
        <taxon>Planctomycetales</taxon>
        <taxon>Planctomycetaceae</taxon>
        <taxon>Thalassoglobus</taxon>
    </lineage>
</organism>
<proteinExistence type="predicted"/>
<dbReference type="GO" id="GO:0120147">
    <property type="term" value="F:formylglycine-generating oxidase activity"/>
    <property type="evidence" value="ECO:0007669"/>
    <property type="project" value="TreeGrafter"/>
</dbReference>
<dbReference type="Gene3D" id="3.90.1580.10">
    <property type="entry name" value="paralog of FGE (formylglycine-generating enzyme)"/>
    <property type="match status" value="1"/>
</dbReference>
<dbReference type="InterPro" id="IPR005532">
    <property type="entry name" value="SUMF_dom"/>
</dbReference>
<keyword evidence="3" id="KW-1185">Reference proteome</keyword>
<name>A0A517QRZ7_9PLAN</name>
<dbReference type="OrthoDB" id="9812426at2"/>
<dbReference type="Pfam" id="PF03781">
    <property type="entry name" value="FGE-sulfatase"/>
    <property type="match status" value="1"/>
</dbReference>
<sequence length="286" mass="32213">MLNFLRLTESRFFTAPLFIASLVMMLAPLESFAEEENSSGTLELLKIFRSEFIEITPGEGKFPKTVSIGSNSGPESERPVHEVTFTKKFSVSKYEVYQNLYEAVMGSNPSRWKGPRNSAERMTIAEAEQFCRKVTNLLVQHKLIEPKQVVRLPTEQEWEYFTRAGSTTAYSFGEKAQLPGDAGNKASLLDPYAWHTGNAAGNDPEVGVLKPNPWGLYDVHGYLWEYCSDDWKPNYSENTKVNENLATIRGGSWKDPFSRLTSSARLPFPKSGRDDAVGFRCVLSQE</sequence>
<evidence type="ECO:0000313" key="2">
    <source>
        <dbReference type="EMBL" id="QDT34392.1"/>
    </source>
</evidence>
<dbReference type="EMBL" id="CP036267">
    <property type="protein sequence ID" value="QDT34392.1"/>
    <property type="molecule type" value="Genomic_DNA"/>
</dbReference>
<dbReference type="InterPro" id="IPR016187">
    <property type="entry name" value="CTDL_fold"/>
</dbReference>
<accession>A0A517QRZ7</accession>
<dbReference type="InterPro" id="IPR042095">
    <property type="entry name" value="SUMF_sf"/>
</dbReference>